<evidence type="ECO:0000313" key="5">
    <source>
        <dbReference type="EMBL" id="TVY91521.1"/>
    </source>
</evidence>
<dbReference type="InterPro" id="IPR056002">
    <property type="entry name" value="DUF7580"/>
</dbReference>
<evidence type="ECO:0000313" key="6">
    <source>
        <dbReference type="Proteomes" id="UP000315522"/>
    </source>
</evidence>
<proteinExistence type="predicted"/>
<dbReference type="Pfam" id="PF24476">
    <property type="entry name" value="DUF7580"/>
    <property type="match status" value="1"/>
</dbReference>
<dbReference type="PANTHER" id="PTHR35186">
    <property type="entry name" value="ANK_REP_REGION DOMAIN-CONTAINING PROTEIN"/>
    <property type="match status" value="1"/>
</dbReference>
<dbReference type="EMBL" id="QGML01000527">
    <property type="protein sequence ID" value="TVY91521.1"/>
    <property type="molecule type" value="Genomic_DNA"/>
</dbReference>
<dbReference type="AlphaFoldDB" id="A0A559MEX5"/>
<feature type="region of interest" description="Disordered" evidence="2">
    <location>
        <begin position="390"/>
        <end position="411"/>
    </location>
</feature>
<evidence type="ECO:0000259" key="4">
    <source>
        <dbReference type="Pfam" id="PF24476"/>
    </source>
</evidence>
<sequence>MSGVEVVGLILGAIPLIISAAEHYKKGFEPLVRWKRFKFVFREFITSVDIQRQMFQLVLKKLLIRVQLEPEEKQRLLTTPDYEGWRRADIIEALKLRLGDSYDACIDILRAMNEDMVDLQNMMSLKDGTVDWANPGEKQWKYQAKRIQLSFSENGTRTVQALEKKIQDLKNLLELLDSTNDTLDGMKTISKDTTWGKLFESIRKHAVDLHSAIKNSWKCNCEATHQSGLQLQKRQPSDISPRFIMNFALPPQDSAPKSLQRRVIIHAKESKHNSALPSPAPIPKTYITQLRTNFETKSLPHVNVTTLPIRSGPQSSSSSVSSSFSFSSIFTKSESNVTTTSSISIPNGTETLVENQSKKWGAMRKSKPKKSLRFESDLQAHFGDIERAKASTTPSKEQNFPVMPPSSAVENSGTNIKIDNLCSSLKVSDADTECLGYLSDDEHQQHEVRWIQESAGESQSREEISLEKLLSSDGHLKLSRQKRYKIASIIASSLLQLQATPWLSENLEKKQILFYYQGSDVFVDEPYINHDFATITAQPPKSSPAPRVLPRKTLSSLGILLLELCFGEPIESQTELRKGHLSSDGKALEGTDYLTAIEWLDKVAEEEPKMAPVIKWCSLHCCRAAVGDACGFILRVINKLRITVEINKDSEGYDLRDGNTTADQRHFEESATHGLGEELSGLKAKPRQAAEMLQD</sequence>
<keyword evidence="6" id="KW-1185">Reference proteome</keyword>
<keyword evidence="3" id="KW-0732">Signal</keyword>
<name>A0A559MEX5_9HELO</name>
<evidence type="ECO:0000256" key="1">
    <source>
        <dbReference type="SAM" id="Coils"/>
    </source>
</evidence>
<feature type="region of interest" description="Disordered" evidence="2">
    <location>
        <begin position="670"/>
        <end position="695"/>
    </location>
</feature>
<accession>A0A559MEX5</accession>
<organism evidence="5 6">
    <name type="scientific">Lachnellula willkommii</name>
    <dbReference type="NCBI Taxonomy" id="215461"/>
    <lineage>
        <taxon>Eukaryota</taxon>
        <taxon>Fungi</taxon>
        <taxon>Dikarya</taxon>
        <taxon>Ascomycota</taxon>
        <taxon>Pezizomycotina</taxon>
        <taxon>Leotiomycetes</taxon>
        <taxon>Helotiales</taxon>
        <taxon>Lachnaceae</taxon>
        <taxon>Lachnellula</taxon>
    </lineage>
</organism>
<feature type="signal peptide" evidence="3">
    <location>
        <begin position="1"/>
        <end position="20"/>
    </location>
</feature>
<comment type="caution">
    <text evidence="5">The sequence shown here is derived from an EMBL/GenBank/DDBJ whole genome shotgun (WGS) entry which is preliminary data.</text>
</comment>
<dbReference type="Proteomes" id="UP000315522">
    <property type="component" value="Unassembled WGS sequence"/>
</dbReference>
<evidence type="ECO:0000256" key="3">
    <source>
        <dbReference type="SAM" id="SignalP"/>
    </source>
</evidence>
<protein>
    <recommendedName>
        <fullName evidence="4">DUF7580 domain-containing protein</fullName>
    </recommendedName>
</protein>
<keyword evidence="1" id="KW-0175">Coiled coil</keyword>
<reference evidence="5 6" key="1">
    <citation type="submission" date="2018-05" db="EMBL/GenBank/DDBJ databases">
        <title>Genome sequencing and assembly of the regulated plant pathogen Lachnellula willkommii and related sister species for the development of diagnostic species identification markers.</title>
        <authorList>
            <person name="Giroux E."/>
            <person name="Bilodeau G."/>
        </authorList>
    </citation>
    <scope>NUCLEOTIDE SEQUENCE [LARGE SCALE GENOMIC DNA]</scope>
    <source>
        <strain evidence="5 6">CBS 172.35</strain>
    </source>
</reference>
<feature type="chain" id="PRO_5021751315" description="DUF7580 domain-containing protein" evidence="3">
    <location>
        <begin position="21"/>
        <end position="695"/>
    </location>
</feature>
<dbReference type="PANTHER" id="PTHR35186:SF4">
    <property type="entry name" value="PRION-INHIBITION AND PROPAGATION HELO DOMAIN-CONTAINING PROTEIN"/>
    <property type="match status" value="1"/>
</dbReference>
<feature type="domain" description="DUF7580" evidence="4">
    <location>
        <begin position="415"/>
        <end position="576"/>
    </location>
</feature>
<feature type="coiled-coil region" evidence="1">
    <location>
        <begin position="152"/>
        <end position="182"/>
    </location>
</feature>
<evidence type="ECO:0000256" key="2">
    <source>
        <dbReference type="SAM" id="MobiDB-lite"/>
    </source>
</evidence>
<gene>
    <name evidence="5" type="ORF">LAWI1_G002733</name>
</gene>